<dbReference type="InterPro" id="IPR050383">
    <property type="entry name" value="GlyoxalaseI/FosfomycinResist"/>
</dbReference>
<dbReference type="InterPro" id="IPR037523">
    <property type="entry name" value="VOC_core"/>
</dbReference>
<accession>A0A849I0R0</accession>
<organism evidence="2 3">
    <name type="scientific">Enterovirga aerilata</name>
    <dbReference type="NCBI Taxonomy" id="2730920"/>
    <lineage>
        <taxon>Bacteria</taxon>
        <taxon>Pseudomonadati</taxon>
        <taxon>Pseudomonadota</taxon>
        <taxon>Alphaproteobacteria</taxon>
        <taxon>Hyphomicrobiales</taxon>
        <taxon>Methylobacteriaceae</taxon>
        <taxon>Enterovirga</taxon>
    </lineage>
</organism>
<dbReference type="InterPro" id="IPR029068">
    <property type="entry name" value="Glyas_Bleomycin-R_OHBP_Dase"/>
</dbReference>
<dbReference type="EMBL" id="JABEPP010000003">
    <property type="protein sequence ID" value="NNM73346.1"/>
    <property type="molecule type" value="Genomic_DNA"/>
</dbReference>
<reference evidence="2 3" key="1">
    <citation type="submission" date="2020-04" db="EMBL/GenBank/DDBJ databases">
        <title>Enterovirga sp. isolate from soil.</title>
        <authorList>
            <person name="Chea S."/>
            <person name="Kim D.-U."/>
        </authorList>
    </citation>
    <scope>NUCLEOTIDE SEQUENCE [LARGE SCALE GENOMIC DNA]</scope>
    <source>
        <strain evidence="2 3">DB1703</strain>
    </source>
</reference>
<proteinExistence type="predicted"/>
<dbReference type="RefSeq" id="WP_171218804.1">
    <property type="nucleotide sequence ID" value="NZ_JABEPP010000003.1"/>
</dbReference>
<protein>
    <submittedName>
        <fullName evidence="2">Glyoxalase</fullName>
    </submittedName>
</protein>
<gene>
    <name evidence="2" type="ORF">HJG44_13235</name>
</gene>
<evidence type="ECO:0000313" key="3">
    <source>
        <dbReference type="Proteomes" id="UP000564885"/>
    </source>
</evidence>
<evidence type="ECO:0000259" key="1">
    <source>
        <dbReference type="PROSITE" id="PS51819"/>
    </source>
</evidence>
<evidence type="ECO:0000313" key="2">
    <source>
        <dbReference type="EMBL" id="NNM73346.1"/>
    </source>
</evidence>
<dbReference type="AlphaFoldDB" id="A0A849I0R0"/>
<dbReference type="Proteomes" id="UP000564885">
    <property type="component" value="Unassembled WGS sequence"/>
</dbReference>
<sequence>MPTGRQGEGGAPPPISGVLETALYVDDLSGASAFYQDVLGLRPIFRDERLAAYDAGPRSVLLLFRRGSTLTTATMPGGTIPPHDGHGPIHIALAVAADDLAAWERHLAAYGIPVEGRTDWPQGGTSVYFRDPDGHLLELATPGLWPNYRA</sequence>
<feature type="domain" description="VOC" evidence="1">
    <location>
        <begin position="17"/>
        <end position="142"/>
    </location>
</feature>
<keyword evidence="3" id="KW-1185">Reference proteome</keyword>
<name>A0A849I0R0_9HYPH</name>
<dbReference type="SUPFAM" id="SSF54593">
    <property type="entry name" value="Glyoxalase/Bleomycin resistance protein/Dihydroxybiphenyl dioxygenase"/>
    <property type="match status" value="1"/>
</dbReference>
<dbReference type="PROSITE" id="PS51819">
    <property type="entry name" value="VOC"/>
    <property type="match status" value="1"/>
</dbReference>
<dbReference type="Gene3D" id="3.10.180.10">
    <property type="entry name" value="2,3-Dihydroxybiphenyl 1,2-Dioxygenase, domain 1"/>
    <property type="match status" value="1"/>
</dbReference>
<dbReference type="PANTHER" id="PTHR21366:SF22">
    <property type="entry name" value="VOC DOMAIN-CONTAINING PROTEIN"/>
    <property type="match status" value="1"/>
</dbReference>
<dbReference type="Pfam" id="PF00903">
    <property type="entry name" value="Glyoxalase"/>
    <property type="match status" value="1"/>
</dbReference>
<dbReference type="PANTHER" id="PTHR21366">
    <property type="entry name" value="GLYOXALASE FAMILY PROTEIN"/>
    <property type="match status" value="1"/>
</dbReference>
<dbReference type="InterPro" id="IPR004360">
    <property type="entry name" value="Glyas_Fos-R_dOase_dom"/>
</dbReference>
<comment type="caution">
    <text evidence="2">The sequence shown here is derived from an EMBL/GenBank/DDBJ whole genome shotgun (WGS) entry which is preliminary data.</text>
</comment>